<reference evidence="2 3" key="1">
    <citation type="submission" date="2017-03" db="EMBL/GenBank/DDBJ databases">
        <title>Genome sequence of Lactobacillus kimchii KACC 12383.</title>
        <authorList>
            <person name="Chun J."/>
        </authorList>
    </citation>
    <scope>NUCLEOTIDE SEQUENCE [LARGE SCALE GENOMIC DNA]</scope>
    <source>
        <strain evidence="2 3">KACC 12383</strain>
    </source>
</reference>
<name>A0A210P9V1_9LACO</name>
<dbReference type="Proteomes" id="UP000196649">
    <property type="component" value="Unassembled WGS sequence"/>
</dbReference>
<accession>A0A210P9V1</accession>
<dbReference type="InterPro" id="IPR026038">
    <property type="entry name" value="Put_PGPase"/>
</dbReference>
<proteinExistence type="predicted"/>
<evidence type="ECO:0000313" key="2">
    <source>
        <dbReference type="EMBL" id="OWF33250.1"/>
    </source>
</evidence>
<protein>
    <submittedName>
        <fullName evidence="2">Phosphatidylglycerophosphatase</fullName>
        <ecNumber evidence="2">3.1.3.27</ecNumber>
    </submittedName>
</protein>
<dbReference type="AlphaFoldDB" id="A0A210P9V1"/>
<dbReference type="InterPro" id="IPR007686">
    <property type="entry name" value="YutG/PgpA"/>
</dbReference>
<dbReference type="SUPFAM" id="SSF101307">
    <property type="entry name" value="YutG-like"/>
    <property type="match status" value="1"/>
</dbReference>
<sequence>MNLKLNGMQINNKEILILVSFEEQDKEYFEHIIRNLSDRGVQLDDIAEIVMFLEKDYIPGLNTEIAIHAIKKVLHKREAQNAIMTGIELDVLAEKGLLSGPMQRIMRTDESTYGIDENMAITLASLYGSVSVTNYGYVDKLKHGILAKLNDKSTGKINVFLDDLVGAIAAGACGWLAHNESTVQEMLKNK</sequence>
<gene>
    <name evidence="2" type="primary">pgpA</name>
    <name evidence="2" type="ORF">LKACC12383_01318</name>
</gene>
<dbReference type="GO" id="GO:0008962">
    <property type="term" value="F:phosphatidylglycerophosphatase activity"/>
    <property type="evidence" value="ECO:0007669"/>
    <property type="project" value="UniProtKB-EC"/>
</dbReference>
<evidence type="ECO:0000313" key="3">
    <source>
        <dbReference type="Proteomes" id="UP000196649"/>
    </source>
</evidence>
<comment type="caution">
    <text evidence="2">The sequence shown here is derived from an EMBL/GenBank/DDBJ whole genome shotgun (WGS) entry which is preliminary data.</text>
</comment>
<dbReference type="EMBL" id="MXAL01000005">
    <property type="protein sequence ID" value="OWF33250.1"/>
    <property type="molecule type" value="Genomic_DNA"/>
</dbReference>
<dbReference type="EC" id="3.1.3.27" evidence="2"/>
<dbReference type="Pfam" id="PF04608">
    <property type="entry name" value="PgpA"/>
    <property type="match status" value="1"/>
</dbReference>
<feature type="domain" description="YutG/PgpA" evidence="1">
    <location>
        <begin position="57"/>
        <end position="178"/>
    </location>
</feature>
<evidence type="ECO:0000259" key="1">
    <source>
        <dbReference type="Pfam" id="PF04608"/>
    </source>
</evidence>
<keyword evidence="2" id="KW-0378">Hydrolase</keyword>
<dbReference type="GO" id="GO:0006629">
    <property type="term" value="P:lipid metabolic process"/>
    <property type="evidence" value="ECO:0007669"/>
    <property type="project" value="InterPro"/>
</dbReference>
<dbReference type="InterPro" id="IPR036681">
    <property type="entry name" value="PgpA-like_sf"/>
</dbReference>
<dbReference type="PIRSF" id="PIRSF019587">
    <property type="entry name" value="PGPase"/>
    <property type="match status" value="1"/>
</dbReference>
<dbReference type="Gene3D" id="1.10.3760.10">
    <property type="entry name" value="PgpA-like"/>
    <property type="match status" value="1"/>
</dbReference>
<organism evidence="2 3">
    <name type="scientific">Companilactobacillus kimchii</name>
    <dbReference type="NCBI Taxonomy" id="2801452"/>
    <lineage>
        <taxon>Bacteria</taxon>
        <taxon>Bacillati</taxon>
        <taxon>Bacillota</taxon>
        <taxon>Bacilli</taxon>
        <taxon>Lactobacillales</taxon>
        <taxon>Lactobacillaceae</taxon>
        <taxon>Companilactobacillus</taxon>
    </lineage>
</organism>